<keyword evidence="1" id="KW-0808">Transferase</keyword>
<dbReference type="PROSITE" id="PS00113">
    <property type="entry name" value="ADENYLATE_KINASE"/>
    <property type="match status" value="1"/>
</dbReference>
<evidence type="ECO:0000256" key="2">
    <source>
        <dbReference type="ARBA" id="ARBA00022727"/>
    </source>
</evidence>
<accession>A0A0G1WI60</accession>
<evidence type="ECO:0008006" key="7">
    <source>
        <dbReference type="Google" id="ProtNLM"/>
    </source>
</evidence>
<dbReference type="Pfam" id="PF00406">
    <property type="entry name" value="ADK"/>
    <property type="match status" value="1"/>
</dbReference>
<protein>
    <recommendedName>
        <fullName evidence="7">Adenylate kinase</fullName>
    </recommendedName>
</protein>
<keyword evidence="2" id="KW-0545">Nucleotide biosynthesis</keyword>
<sequence length="357" mass="40799">MAMKDFKFPIFKTKKTPYWKFILEDPIERQKYFRYKAGSEIKKIQKYLKSKTFVAFLMGKKNSGKGTYSKMFMEAVGSDNIAHIAAGDIVRKAHKDLENPKKRKEITTFLGKRYRGFMPIEKAIDVILGRDLISLLPTEIILALIEREIDNLKGKAVFIDGFPRNLDQISYSLYFRALMGYRDDPDFFVFIDVPDSIIDERIKSRVVCPICHTPRSLKLLRTKEVGYDAKKEEFYLKCDNPSCRSARMVAKASDALGMAPLKERIALDEEVSRTLFGLQGVPKVFIRNAVPVKEAKKAVDDYELTPAYRYELDKSGGVRIIQEPWVVEDKDGNPVHSLLPAAVAVSLIRQVVKVLDL</sequence>
<name>A0A0G1WI60_9BACT</name>
<dbReference type="SUPFAM" id="SSF52540">
    <property type="entry name" value="P-loop containing nucleoside triphosphate hydrolases"/>
    <property type="match status" value="1"/>
</dbReference>
<gene>
    <name evidence="5" type="ORF">UY20_C0003G0042</name>
</gene>
<organism evidence="5 6">
    <name type="scientific">Candidatus Yanofskybacteria bacterium GW2011_GWA1_48_10</name>
    <dbReference type="NCBI Taxonomy" id="1619022"/>
    <lineage>
        <taxon>Bacteria</taxon>
        <taxon>Candidatus Yanofskyibacteriota</taxon>
    </lineage>
</organism>
<evidence type="ECO:0000256" key="4">
    <source>
        <dbReference type="ARBA" id="ARBA00022777"/>
    </source>
</evidence>
<dbReference type="Gene3D" id="3.40.50.300">
    <property type="entry name" value="P-loop containing nucleotide triphosphate hydrolases"/>
    <property type="match status" value="1"/>
</dbReference>
<dbReference type="InterPro" id="IPR000850">
    <property type="entry name" value="Adenylat/UMP-CMP_kin"/>
</dbReference>
<dbReference type="GO" id="GO:0019205">
    <property type="term" value="F:nucleobase-containing compound kinase activity"/>
    <property type="evidence" value="ECO:0007669"/>
    <property type="project" value="InterPro"/>
</dbReference>
<dbReference type="EMBL" id="LCPC01000003">
    <property type="protein sequence ID" value="KKU90003.1"/>
    <property type="molecule type" value="Genomic_DNA"/>
</dbReference>
<keyword evidence="3" id="KW-0547">Nucleotide-binding</keyword>
<dbReference type="InterPro" id="IPR027417">
    <property type="entry name" value="P-loop_NTPase"/>
</dbReference>
<dbReference type="GO" id="GO:0005524">
    <property type="term" value="F:ATP binding"/>
    <property type="evidence" value="ECO:0007669"/>
    <property type="project" value="InterPro"/>
</dbReference>
<evidence type="ECO:0000256" key="3">
    <source>
        <dbReference type="ARBA" id="ARBA00022741"/>
    </source>
</evidence>
<comment type="caution">
    <text evidence="5">The sequence shown here is derived from an EMBL/GenBank/DDBJ whole genome shotgun (WGS) entry which is preliminary data.</text>
</comment>
<dbReference type="PANTHER" id="PTHR23359">
    <property type="entry name" value="NUCLEOTIDE KINASE"/>
    <property type="match status" value="1"/>
</dbReference>
<evidence type="ECO:0000313" key="5">
    <source>
        <dbReference type="EMBL" id="KKU90003.1"/>
    </source>
</evidence>
<dbReference type="InterPro" id="IPR033690">
    <property type="entry name" value="Adenylat_kinase_CS"/>
</dbReference>
<reference evidence="5 6" key="1">
    <citation type="journal article" date="2015" name="Nature">
        <title>rRNA introns, odd ribosomes, and small enigmatic genomes across a large radiation of phyla.</title>
        <authorList>
            <person name="Brown C.T."/>
            <person name="Hug L.A."/>
            <person name="Thomas B.C."/>
            <person name="Sharon I."/>
            <person name="Castelle C.J."/>
            <person name="Singh A."/>
            <person name="Wilkins M.J."/>
            <person name="Williams K.H."/>
            <person name="Banfield J.F."/>
        </authorList>
    </citation>
    <scope>NUCLEOTIDE SEQUENCE [LARGE SCALE GENOMIC DNA]</scope>
</reference>
<dbReference type="GO" id="GO:0009165">
    <property type="term" value="P:nucleotide biosynthetic process"/>
    <property type="evidence" value="ECO:0007669"/>
    <property type="project" value="UniProtKB-KW"/>
</dbReference>
<evidence type="ECO:0000313" key="6">
    <source>
        <dbReference type="Proteomes" id="UP000034403"/>
    </source>
</evidence>
<dbReference type="Proteomes" id="UP000034403">
    <property type="component" value="Unassembled WGS sequence"/>
</dbReference>
<dbReference type="AlphaFoldDB" id="A0A0G1WI60"/>
<evidence type="ECO:0000256" key="1">
    <source>
        <dbReference type="ARBA" id="ARBA00022679"/>
    </source>
</evidence>
<keyword evidence="4" id="KW-0418">Kinase</keyword>
<proteinExistence type="predicted"/>